<dbReference type="GO" id="GO:0016705">
    <property type="term" value="F:oxidoreductase activity, acting on paired donors, with incorporation or reduction of molecular oxygen"/>
    <property type="evidence" value="ECO:0007669"/>
    <property type="project" value="InterPro"/>
</dbReference>
<comment type="subcellular location">
    <subcellularLocation>
        <location evidence="1">Membrane</location>
    </subcellularLocation>
</comment>
<comment type="similarity">
    <text evidence="2 12">Belongs to the cytochrome P450 family.</text>
</comment>
<keyword evidence="8 11" id="KW-0408">Iron</keyword>
<keyword evidence="10" id="KW-0472">Membrane</keyword>
<dbReference type="PRINTS" id="PR00385">
    <property type="entry name" value="P450"/>
</dbReference>
<evidence type="ECO:0000256" key="5">
    <source>
        <dbReference type="ARBA" id="ARBA00022723"/>
    </source>
</evidence>
<dbReference type="PROSITE" id="PS00086">
    <property type="entry name" value="CYTOCHROME_P450"/>
    <property type="match status" value="1"/>
</dbReference>
<evidence type="ECO:0000256" key="4">
    <source>
        <dbReference type="ARBA" id="ARBA00022692"/>
    </source>
</evidence>
<dbReference type="InterPro" id="IPR017972">
    <property type="entry name" value="Cyt_P450_CS"/>
</dbReference>
<dbReference type="GO" id="GO:0004497">
    <property type="term" value="F:monooxygenase activity"/>
    <property type="evidence" value="ECO:0007669"/>
    <property type="project" value="UniProtKB-KW"/>
</dbReference>
<dbReference type="PANTHER" id="PTHR24282">
    <property type="entry name" value="CYTOCHROME P450 FAMILY MEMBER"/>
    <property type="match status" value="1"/>
</dbReference>
<dbReference type="GO" id="GO:0020037">
    <property type="term" value="F:heme binding"/>
    <property type="evidence" value="ECO:0007669"/>
    <property type="project" value="InterPro"/>
</dbReference>
<evidence type="ECO:0000313" key="13">
    <source>
        <dbReference type="Proteomes" id="UP001652660"/>
    </source>
</evidence>
<dbReference type="GO" id="GO:0005506">
    <property type="term" value="F:iron ion binding"/>
    <property type="evidence" value="ECO:0007669"/>
    <property type="project" value="InterPro"/>
</dbReference>
<dbReference type="GO" id="GO:0009753">
    <property type="term" value="P:response to jasmonic acid"/>
    <property type="evidence" value="ECO:0007669"/>
    <property type="project" value="UniProtKB-ARBA"/>
</dbReference>
<dbReference type="OrthoDB" id="1470350at2759"/>
<dbReference type="CDD" id="cd20642">
    <property type="entry name" value="CYP72"/>
    <property type="match status" value="1"/>
</dbReference>
<reference evidence="13" key="1">
    <citation type="journal article" date="2025" name="Foods">
        <title>Unveiling the Microbial Signatures of Arabica Coffee Cherries: Insights into Ripeness Specific Diversity, Functional Traits, and Implications for Quality and Safety.</title>
        <authorList>
            <consortium name="RefSeq"/>
            <person name="Tenea G.N."/>
            <person name="Cifuentes V."/>
            <person name="Reyes P."/>
            <person name="Cevallos-Vallejos M."/>
        </authorList>
    </citation>
    <scope>NUCLEOTIDE SEQUENCE [LARGE SCALE GENOMIC DNA]</scope>
</reference>
<evidence type="ECO:0000256" key="9">
    <source>
        <dbReference type="ARBA" id="ARBA00023033"/>
    </source>
</evidence>
<evidence type="ECO:0000313" key="14">
    <source>
        <dbReference type="RefSeq" id="XP_027061450.1"/>
    </source>
</evidence>
<dbReference type="InterPro" id="IPR001128">
    <property type="entry name" value="Cyt_P450"/>
</dbReference>
<keyword evidence="5 11" id="KW-0479">Metal-binding</keyword>
<dbReference type="InterPro" id="IPR036396">
    <property type="entry name" value="Cyt_P450_sf"/>
</dbReference>
<dbReference type="RefSeq" id="XP_027061450.1">
    <property type="nucleotide sequence ID" value="XM_027205649.2"/>
</dbReference>
<dbReference type="SUPFAM" id="SSF48264">
    <property type="entry name" value="Cytochrome P450"/>
    <property type="match status" value="1"/>
</dbReference>
<organism evidence="13 14">
    <name type="scientific">Coffea arabica</name>
    <name type="common">Arabian coffee</name>
    <dbReference type="NCBI Taxonomy" id="13443"/>
    <lineage>
        <taxon>Eukaryota</taxon>
        <taxon>Viridiplantae</taxon>
        <taxon>Streptophyta</taxon>
        <taxon>Embryophyta</taxon>
        <taxon>Tracheophyta</taxon>
        <taxon>Spermatophyta</taxon>
        <taxon>Magnoliopsida</taxon>
        <taxon>eudicotyledons</taxon>
        <taxon>Gunneridae</taxon>
        <taxon>Pentapetalae</taxon>
        <taxon>asterids</taxon>
        <taxon>lamiids</taxon>
        <taxon>Gentianales</taxon>
        <taxon>Rubiaceae</taxon>
        <taxon>Ixoroideae</taxon>
        <taxon>Gardenieae complex</taxon>
        <taxon>Bertiereae - Coffeeae clade</taxon>
        <taxon>Coffeeae</taxon>
        <taxon>Coffea</taxon>
    </lineage>
</organism>
<dbReference type="FunFam" id="1.10.630.10:FF:000029">
    <property type="entry name" value="Cytochrome P450 734A1"/>
    <property type="match status" value="1"/>
</dbReference>
<evidence type="ECO:0000256" key="6">
    <source>
        <dbReference type="ARBA" id="ARBA00022989"/>
    </source>
</evidence>
<reference evidence="14" key="2">
    <citation type="submission" date="2025-08" db="UniProtKB">
        <authorList>
            <consortium name="RefSeq"/>
        </authorList>
    </citation>
    <scope>IDENTIFICATION</scope>
    <source>
        <tissue evidence="14">Leaves</tissue>
    </source>
</reference>
<keyword evidence="9 12" id="KW-0503">Monooxygenase</keyword>
<evidence type="ECO:0000256" key="2">
    <source>
        <dbReference type="ARBA" id="ARBA00010617"/>
    </source>
</evidence>
<dbReference type="Pfam" id="PF00067">
    <property type="entry name" value="p450"/>
    <property type="match status" value="1"/>
</dbReference>
<dbReference type="PRINTS" id="PR00463">
    <property type="entry name" value="EP450I"/>
</dbReference>
<keyword evidence="4" id="KW-0812">Transmembrane</keyword>
<proteinExistence type="inferred from homology"/>
<dbReference type="Proteomes" id="UP001652660">
    <property type="component" value="Chromosome 5e"/>
</dbReference>
<gene>
    <name evidence="14" type="primary">LOC113688051</name>
</gene>
<evidence type="ECO:0000256" key="12">
    <source>
        <dbReference type="RuleBase" id="RU000461"/>
    </source>
</evidence>
<evidence type="ECO:0000256" key="11">
    <source>
        <dbReference type="PIRSR" id="PIRSR602401-1"/>
    </source>
</evidence>
<dbReference type="GO" id="GO:0009820">
    <property type="term" value="P:alkaloid metabolic process"/>
    <property type="evidence" value="ECO:0007669"/>
    <property type="project" value="UniProtKB-ARBA"/>
</dbReference>
<keyword evidence="13" id="KW-1185">Reference proteome</keyword>
<keyword evidence="7 12" id="KW-0560">Oxidoreductase</keyword>
<evidence type="ECO:0000256" key="1">
    <source>
        <dbReference type="ARBA" id="ARBA00004370"/>
    </source>
</evidence>
<feature type="binding site" description="axial binding residue" evidence="11">
    <location>
        <position position="462"/>
    </location>
    <ligand>
        <name>heme</name>
        <dbReference type="ChEBI" id="CHEBI:30413"/>
    </ligand>
    <ligandPart>
        <name>Fe</name>
        <dbReference type="ChEBI" id="CHEBI:18248"/>
    </ligandPart>
</feature>
<accession>A0A6P6S5N7</accession>
<evidence type="ECO:0000256" key="8">
    <source>
        <dbReference type="ARBA" id="ARBA00023004"/>
    </source>
</evidence>
<dbReference type="PANTHER" id="PTHR24282:SF273">
    <property type="entry name" value="CYTOCHROME P450 CYP72A219-LIKE"/>
    <property type="match status" value="1"/>
</dbReference>
<dbReference type="InterPro" id="IPR050665">
    <property type="entry name" value="Cytochrome_P450_Monooxygen"/>
</dbReference>
<evidence type="ECO:0000256" key="7">
    <source>
        <dbReference type="ARBA" id="ARBA00023002"/>
    </source>
</evidence>
<evidence type="ECO:0000256" key="3">
    <source>
        <dbReference type="ARBA" id="ARBA00022617"/>
    </source>
</evidence>
<name>A0A6P6S5N7_COFAR</name>
<comment type="cofactor">
    <cofactor evidence="11">
        <name>heme</name>
        <dbReference type="ChEBI" id="CHEBI:30413"/>
    </cofactor>
</comment>
<dbReference type="AlphaFoldDB" id="A0A6P6S5N7"/>
<keyword evidence="6" id="KW-1133">Transmembrane helix</keyword>
<dbReference type="InterPro" id="IPR002401">
    <property type="entry name" value="Cyt_P450_E_grp-I"/>
</dbReference>
<sequence length="514" mass="58529">MENFMLAISPCLIALTVCAWRGLNSLWLRPKKLEKCLRAQGLSGNSYTPVYGDFKEMVSMIEEAYSKPINLSDDLVPRVIPMVTKTIKKYGSNSFIWLGPYPAVIILDSESIREIMVNYNLFQKPHFHPLGKYLIQGLVASEGKKWAKHRKIINPAFHLEKLKLMLPAFHLCATEMLSKWEESVSPEGTCELDVWPHLQTLTSDAISRTAFGGNYEEGRKIFKLQKEQAEQVMTAVKSFYFPGSRFLPTERNRRIKELHKKVGAAVREVIDERLEAMKAGESSDNDLLSILLESNLKEIEQKGDKSFGLSINDVIEECKLFYFAGQETTSSLLVWTLVLLSRHQEWQSRAREEVLQVFGRDEPNFNGLNHLKVVTMILNEVLRLYTPLPVIDRTVQGETKVGKYTFPSGVRLMLPILLLHYDVKIWGDDSEKFNPDRFSEGVSNATKGQASFFPFGWGPRICIGQTFAMIEAKLAMAMILQHFSFELSPSYTHAPYTIVTIQPQHGAHLILHKL</sequence>
<dbReference type="GeneID" id="113688051"/>
<evidence type="ECO:0000256" key="10">
    <source>
        <dbReference type="ARBA" id="ARBA00023136"/>
    </source>
</evidence>
<keyword evidence="3 11" id="KW-0349">Heme</keyword>
<protein>
    <submittedName>
        <fullName evidence="14">Cytochrome P450 CYP72A219-like</fullName>
    </submittedName>
</protein>
<dbReference type="GO" id="GO:0016020">
    <property type="term" value="C:membrane"/>
    <property type="evidence" value="ECO:0007669"/>
    <property type="project" value="UniProtKB-SubCell"/>
</dbReference>
<dbReference type="Gene3D" id="1.10.630.10">
    <property type="entry name" value="Cytochrome P450"/>
    <property type="match status" value="1"/>
</dbReference>